<dbReference type="Pfam" id="PF00005">
    <property type="entry name" value="ABC_tran"/>
    <property type="match status" value="1"/>
</dbReference>
<evidence type="ECO:0000256" key="1">
    <source>
        <dbReference type="ARBA" id="ARBA00022448"/>
    </source>
</evidence>
<dbReference type="InterPro" id="IPR027417">
    <property type="entry name" value="P-loop_NTPase"/>
</dbReference>
<dbReference type="SUPFAM" id="SSF52540">
    <property type="entry name" value="P-loop containing nucleoside triphosphate hydrolases"/>
    <property type="match status" value="1"/>
</dbReference>
<keyword evidence="3 5" id="KW-0067">ATP-binding</keyword>
<evidence type="ECO:0000313" key="6">
    <source>
        <dbReference type="Proteomes" id="UP000652354"/>
    </source>
</evidence>
<evidence type="ECO:0000313" key="5">
    <source>
        <dbReference type="EMBL" id="GIG54335.1"/>
    </source>
</evidence>
<accession>A0A919Q5S3</accession>
<dbReference type="PANTHER" id="PTHR24220:SF685">
    <property type="entry name" value="ABC TRANSPORTER RELATED"/>
    <property type="match status" value="1"/>
</dbReference>
<name>A0A919Q5S3_9MICO</name>
<dbReference type="PROSITE" id="PS00211">
    <property type="entry name" value="ABC_TRANSPORTER_1"/>
    <property type="match status" value="1"/>
</dbReference>
<keyword evidence="2" id="KW-0547">Nucleotide-binding</keyword>
<dbReference type="GO" id="GO:0098796">
    <property type="term" value="C:membrane protein complex"/>
    <property type="evidence" value="ECO:0007669"/>
    <property type="project" value="UniProtKB-ARBA"/>
</dbReference>
<proteinExistence type="predicted"/>
<dbReference type="CDD" id="cd03255">
    <property type="entry name" value="ABC_MJ0796_LolCDE_FtsE"/>
    <property type="match status" value="1"/>
</dbReference>
<dbReference type="InterPro" id="IPR003439">
    <property type="entry name" value="ABC_transporter-like_ATP-bd"/>
</dbReference>
<evidence type="ECO:0000259" key="4">
    <source>
        <dbReference type="PROSITE" id="PS50893"/>
    </source>
</evidence>
<dbReference type="GO" id="GO:0005886">
    <property type="term" value="C:plasma membrane"/>
    <property type="evidence" value="ECO:0007669"/>
    <property type="project" value="TreeGrafter"/>
</dbReference>
<dbReference type="Proteomes" id="UP000652354">
    <property type="component" value="Unassembled WGS sequence"/>
</dbReference>
<dbReference type="PROSITE" id="PS50893">
    <property type="entry name" value="ABC_TRANSPORTER_2"/>
    <property type="match status" value="1"/>
</dbReference>
<evidence type="ECO:0000256" key="2">
    <source>
        <dbReference type="ARBA" id="ARBA00022741"/>
    </source>
</evidence>
<dbReference type="InterPro" id="IPR017871">
    <property type="entry name" value="ABC_transporter-like_CS"/>
</dbReference>
<dbReference type="PANTHER" id="PTHR24220">
    <property type="entry name" value="IMPORT ATP-BINDING PROTEIN"/>
    <property type="match status" value="1"/>
</dbReference>
<dbReference type="SMART" id="SM00382">
    <property type="entry name" value="AAA"/>
    <property type="match status" value="1"/>
</dbReference>
<protein>
    <submittedName>
        <fullName evidence="5">ABC transporter ATP-binding protein</fullName>
    </submittedName>
</protein>
<dbReference type="GO" id="GO:0022857">
    <property type="term" value="F:transmembrane transporter activity"/>
    <property type="evidence" value="ECO:0007669"/>
    <property type="project" value="UniProtKB-ARBA"/>
</dbReference>
<dbReference type="GO" id="GO:0005524">
    <property type="term" value="F:ATP binding"/>
    <property type="evidence" value="ECO:0007669"/>
    <property type="project" value="UniProtKB-KW"/>
</dbReference>
<dbReference type="AlphaFoldDB" id="A0A919Q5S3"/>
<sequence>MTHPSAVSATAPLTTNRTAVSLTDVHKTYPGGAQPVHAMRGVTLAIAAGSFTAVMGPSGSGKSTLLNVAAGLDGPTSGRIVIGDTDVSHLSADALTQFRRRHVGFIFQSYNLLPHLTVAENLRLPWWLDGRMADARRESELLAAVGLSDMAHRLPSELSGGQAQRVAIARALATQPAVIFADEPTGALDSHTGAAILDALREAVTAFHQTLVMVTHDPQVAAAADEVVFLADGAVVDRAAGLTAPQLSQRVLELGR</sequence>
<gene>
    <name evidence="5" type="ORF">Dac01nite_10870</name>
</gene>
<dbReference type="Gene3D" id="3.40.50.300">
    <property type="entry name" value="P-loop containing nucleotide triphosphate hydrolases"/>
    <property type="match status" value="1"/>
</dbReference>
<dbReference type="InterPro" id="IPR003593">
    <property type="entry name" value="AAA+_ATPase"/>
</dbReference>
<dbReference type="GO" id="GO:0016887">
    <property type="term" value="F:ATP hydrolysis activity"/>
    <property type="evidence" value="ECO:0007669"/>
    <property type="project" value="InterPro"/>
</dbReference>
<comment type="caution">
    <text evidence="5">The sequence shown here is derived from an EMBL/GenBank/DDBJ whole genome shotgun (WGS) entry which is preliminary data.</text>
</comment>
<organism evidence="5 6">
    <name type="scientific">Demequina activiva</name>
    <dbReference type="NCBI Taxonomy" id="1582364"/>
    <lineage>
        <taxon>Bacteria</taxon>
        <taxon>Bacillati</taxon>
        <taxon>Actinomycetota</taxon>
        <taxon>Actinomycetes</taxon>
        <taxon>Micrococcales</taxon>
        <taxon>Demequinaceae</taxon>
        <taxon>Demequina</taxon>
    </lineage>
</organism>
<dbReference type="EMBL" id="BONR01000002">
    <property type="protein sequence ID" value="GIG54335.1"/>
    <property type="molecule type" value="Genomic_DNA"/>
</dbReference>
<feature type="domain" description="ABC transporter" evidence="4">
    <location>
        <begin position="20"/>
        <end position="254"/>
    </location>
</feature>
<dbReference type="InterPro" id="IPR017911">
    <property type="entry name" value="MacB-like_ATP-bd"/>
</dbReference>
<dbReference type="FunFam" id="3.40.50.300:FF:000032">
    <property type="entry name" value="Export ABC transporter ATP-binding protein"/>
    <property type="match status" value="1"/>
</dbReference>
<keyword evidence="1" id="KW-0813">Transport</keyword>
<dbReference type="InterPro" id="IPR015854">
    <property type="entry name" value="ABC_transpr_LolD-like"/>
</dbReference>
<reference evidence="5" key="1">
    <citation type="submission" date="2021-01" db="EMBL/GenBank/DDBJ databases">
        <title>Whole genome shotgun sequence of Demequina activiva NBRC 110675.</title>
        <authorList>
            <person name="Komaki H."/>
            <person name="Tamura T."/>
        </authorList>
    </citation>
    <scope>NUCLEOTIDE SEQUENCE</scope>
    <source>
        <strain evidence="5">NBRC 110675</strain>
    </source>
</reference>
<keyword evidence="6" id="KW-1185">Reference proteome</keyword>
<evidence type="ECO:0000256" key="3">
    <source>
        <dbReference type="ARBA" id="ARBA00022840"/>
    </source>
</evidence>